<comment type="caution">
    <text evidence="2">The sequence shown here is derived from an EMBL/GenBank/DDBJ whole genome shotgun (WGS) entry which is preliminary data.</text>
</comment>
<proteinExistence type="predicted"/>
<dbReference type="EMBL" id="JAGETR010000142">
    <property type="protein sequence ID" value="MBO2007205.1"/>
    <property type="molecule type" value="Genomic_DNA"/>
</dbReference>
<reference evidence="2" key="1">
    <citation type="submission" date="2021-03" db="EMBL/GenBank/DDBJ databases">
        <title>Molecular epidemiology and mechanisms of colistin and carbapenem resistance in Enterobacteriaceae from clinical isolates, the environment and porcine samples in Pretoria, South Africa.</title>
        <authorList>
            <person name="Bogoshi D."/>
            <person name="Mbelle N.M."/>
            <person name="Naidoo V."/>
            <person name="Osei Sekyere J."/>
        </authorList>
    </citation>
    <scope>NUCLEOTIDE SEQUENCE</scope>
    <source>
        <strain evidence="2">C080</strain>
    </source>
</reference>
<feature type="region of interest" description="Disordered" evidence="1">
    <location>
        <begin position="1"/>
        <end position="32"/>
    </location>
</feature>
<dbReference type="AlphaFoldDB" id="A0A939NMK1"/>
<sequence length="73" mass="8352">MITNKIDTAQKAANSAKRHAGALSNAPRHSEQRTIALSSLEEERLRLSRRPSKLFNRWQEYPQGVKMCFQLLA</sequence>
<name>A0A939NMK1_SERMA</name>
<accession>A0A939NMK1</accession>
<evidence type="ECO:0000256" key="1">
    <source>
        <dbReference type="SAM" id="MobiDB-lite"/>
    </source>
</evidence>
<feature type="compositionally biased region" description="Polar residues" evidence="1">
    <location>
        <begin position="1"/>
        <end position="13"/>
    </location>
</feature>
<organism evidence="2">
    <name type="scientific">Serratia marcescens</name>
    <dbReference type="NCBI Taxonomy" id="615"/>
    <lineage>
        <taxon>Bacteria</taxon>
        <taxon>Pseudomonadati</taxon>
        <taxon>Pseudomonadota</taxon>
        <taxon>Gammaproteobacteria</taxon>
        <taxon>Enterobacterales</taxon>
        <taxon>Yersiniaceae</taxon>
        <taxon>Serratia</taxon>
    </lineage>
</organism>
<gene>
    <name evidence="2" type="ORF">J4732_18565</name>
</gene>
<evidence type="ECO:0000313" key="2">
    <source>
        <dbReference type="EMBL" id="MBO2007205.1"/>
    </source>
</evidence>
<protein>
    <submittedName>
        <fullName evidence="2">Uncharacterized protein</fullName>
    </submittedName>
</protein>